<comment type="cofactor">
    <cofactor evidence="1">
        <name>[4Fe-4S] cluster</name>
        <dbReference type="ChEBI" id="CHEBI:49883"/>
    </cofactor>
</comment>
<dbReference type="InterPro" id="IPR006158">
    <property type="entry name" value="Cobalamin-bd"/>
</dbReference>
<dbReference type="PANTHER" id="PTHR43409">
    <property type="entry name" value="ANAEROBIC MAGNESIUM-PROTOPORPHYRIN IX MONOMETHYL ESTER CYCLASE-RELATED"/>
    <property type="match status" value="1"/>
</dbReference>
<evidence type="ECO:0000256" key="4">
    <source>
        <dbReference type="ARBA" id="ARBA00023004"/>
    </source>
</evidence>
<keyword evidence="3" id="KW-0479">Metal-binding</keyword>
<keyword evidence="2" id="KW-0949">S-adenosyl-L-methionine</keyword>
<dbReference type="Gene3D" id="3.80.30.20">
    <property type="entry name" value="tm_1862 like domain"/>
    <property type="match status" value="1"/>
</dbReference>
<evidence type="ECO:0000259" key="6">
    <source>
        <dbReference type="PROSITE" id="PS51332"/>
    </source>
</evidence>
<dbReference type="InterPro" id="IPR058240">
    <property type="entry name" value="rSAM_sf"/>
</dbReference>
<protein>
    <recommendedName>
        <fullName evidence="6">B12-binding domain-containing protein</fullName>
    </recommendedName>
</protein>
<evidence type="ECO:0000313" key="8">
    <source>
        <dbReference type="Proteomes" id="UP000278475"/>
    </source>
</evidence>
<dbReference type="GO" id="GO:0003824">
    <property type="term" value="F:catalytic activity"/>
    <property type="evidence" value="ECO:0007669"/>
    <property type="project" value="InterPro"/>
</dbReference>
<dbReference type="SMART" id="SM00729">
    <property type="entry name" value="Elp3"/>
    <property type="match status" value="1"/>
</dbReference>
<dbReference type="SFLD" id="SFLDS00029">
    <property type="entry name" value="Radical_SAM"/>
    <property type="match status" value="1"/>
</dbReference>
<dbReference type="Gene3D" id="3.40.50.280">
    <property type="entry name" value="Cobalamin-binding domain"/>
    <property type="match status" value="1"/>
</dbReference>
<evidence type="ECO:0000256" key="1">
    <source>
        <dbReference type="ARBA" id="ARBA00001966"/>
    </source>
</evidence>
<dbReference type="EMBL" id="QMQV01000018">
    <property type="protein sequence ID" value="RLE49927.1"/>
    <property type="molecule type" value="Genomic_DNA"/>
</dbReference>
<proteinExistence type="predicted"/>
<organism evidence="7 8">
    <name type="scientific">Thermoproteota archaeon</name>
    <dbReference type="NCBI Taxonomy" id="2056631"/>
    <lineage>
        <taxon>Archaea</taxon>
        <taxon>Thermoproteota</taxon>
    </lineage>
</organism>
<dbReference type="GO" id="GO:0031419">
    <property type="term" value="F:cobalamin binding"/>
    <property type="evidence" value="ECO:0007669"/>
    <property type="project" value="InterPro"/>
</dbReference>
<evidence type="ECO:0000256" key="3">
    <source>
        <dbReference type="ARBA" id="ARBA00022723"/>
    </source>
</evidence>
<evidence type="ECO:0000256" key="2">
    <source>
        <dbReference type="ARBA" id="ARBA00022691"/>
    </source>
</evidence>
<dbReference type="InterPro" id="IPR051198">
    <property type="entry name" value="BchE-like"/>
</dbReference>
<dbReference type="AlphaFoldDB" id="A0A497ERR7"/>
<dbReference type="Proteomes" id="UP000278475">
    <property type="component" value="Unassembled WGS sequence"/>
</dbReference>
<dbReference type="InterPro" id="IPR007197">
    <property type="entry name" value="rSAM"/>
</dbReference>
<dbReference type="InterPro" id="IPR006638">
    <property type="entry name" value="Elp3/MiaA/NifB-like_rSAM"/>
</dbReference>
<keyword evidence="5" id="KW-0411">Iron-sulfur</keyword>
<dbReference type="SFLD" id="SFLDG01082">
    <property type="entry name" value="B12-binding_domain_containing"/>
    <property type="match status" value="1"/>
</dbReference>
<feature type="domain" description="B12-binding" evidence="6">
    <location>
        <begin position="74"/>
        <end position="205"/>
    </location>
</feature>
<dbReference type="Pfam" id="PF02310">
    <property type="entry name" value="B12-binding"/>
    <property type="match status" value="1"/>
</dbReference>
<comment type="caution">
    <text evidence="7">The sequence shown here is derived from an EMBL/GenBank/DDBJ whole genome shotgun (WGS) entry which is preliminary data.</text>
</comment>
<dbReference type="PROSITE" id="PS51332">
    <property type="entry name" value="B12_BINDING"/>
    <property type="match status" value="1"/>
</dbReference>
<reference evidence="7 8" key="1">
    <citation type="submission" date="2018-06" db="EMBL/GenBank/DDBJ databases">
        <title>Extensive metabolic versatility and redundancy in microbially diverse, dynamic hydrothermal sediments.</title>
        <authorList>
            <person name="Dombrowski N."/>
            <person name="Teske A."/>
            <person name="Baker B.J."/>
        </authorList>
    </citation>
    <scope>NUCLEOTIDE SEQUENCE [LARGE SCALE GENOMIC DNA]</scope>
    <source>
        <strain evidence="7">B66_G16</strain>
    </source>
</reference>
<dbReference type="SUPFAM" id="SSF102114">
    <property type="entry name" value="Radical SAM enzymes"/>
    <property type="match status" value="1"/>
</dbReference>
<name>A0A497ERR7_9CREN</name>
<dbReference type="Pfam" id="PF04055">
    <property type="entry name" value="Radical_SAM"/>
    <property type="match status" value="1"/>
</dbReference>
<dbReference type="GO" id="GO:0051536">
    <property type="term" value="F:iron-sulfur cluster binding"/>
    <property type="evidence" value="ECO:0007669"/>
    <property type="project" value="UniProtKB-KW"/>
</dbReference>
<evidence type="ECO:0000256" key="5">
    <source>
        <dbReference type="ARBA" id="ARBA00023014"/>
    </source>
</evidence>
<dbReference type="PANTHER" id="PTHR43409:SF16">
    <property type="entry name" value="SLR0320 PROTEIN"/>
    <property type="match status" value="1"/>
</dbReference>
<sequence>MIVLAQLPLRWNYVAPLNLALLKAFLEQKGLETKVVDFSPSYNEKFVEIVRKKKVEDEELAECYLRASAINSTILRYVVRKVALRRAWSKVIYPLYLVNKKEEDFDEVDDLMHETHLEIAENIMDCSPSLVGFSTDVFSIGHSLNVAKILKRERKDLKIIFGGPGTLYGWKFLLRYDFIDHIIVGEGEHALLKIANDVRDRVIFSNEFLVNLNNLPTPNYRDLDTGKYCFLGVETQRGCVNRCRFCNIRTFPCGEMYREKDIEKVLEEIRELKSIKNKFFFCDNIVNPYPKRIKELCRGLAELEVEWEGMMFPRIDRETAFLIKKSGCRRVWLGVESFDTKDLKILGKNVTEREVIDSVKNLSEAGVDVDVQLLFLFPKTTFLGALRTILRTFLLQKYIGEIDANYFYLAYNCDVHRNPESYDVEIMEDELSPIVNNVPFVMNNKLQNTLVVILTAMLKRYFSIKGKTLDKKIKAETRRFPLTS</sequence>
<dbReference type="GO" id="GO:0046872">
    <property type="term" value="F:metal ion binding"/>
    <property type="evidence" value="ECO:0007669"/>
    <property type="project" value="UniProtKB-KW"/>
</dbReference>
<accession>A0A497ERR7</accession>
<evidence type="ECO:0000313" key="7">
    <source>
        <dbReference type="EMBL" id="RLE49927.1"/>
    </source>
</evidence>
<dbReference type="InterPro" id="IPR023404">
    <property type="entry name" value="rSAM_horseshoe"/>
</dbReference>
<keyword evidence="4" id="KW-0408">Iron</keyword>
<gene>
    <name evidence="7" type="ORF">DRJ31_03245</name>
</gene>
<dbReference type="GO" id="GO:0005829">
    <property type="term" value="C:cytosol"/>
    <property type="evidence" value="ECO:0007669"/>
    <property type="project" value="TreeGrafter"/>
</dbReference>
<dbReference type="CDD" id="cd01335">
    <property type="entry name" value="Radical_SAM"/>
    <property type="match status" value="1"/>
</dbReference>